<evidence type="ECO:0000256" key="7">
    <source>
        <dbReference type="ARBA" id="ARBA00022801"/>
    </source>
</evidence>
<keyword evidence="6" id="KW-0479">Metal-binding</keyword>
<evidence type="ECO:0000256" key="1">
    <source>
        <dbReference type="ARBA" id="ARBA00001623"/>
    </source>
</evidence>
<dbReference type="InterPro" id="IPR001279">
    <property type="entry name" value="Metallo-B-lactamas"/>
</dbReference>
<dbReference type="InterPro" id="IPR036866">
    <property type="entry name" value="RibonucZ/Hydroxyglut_hydro"/>
</dbReference>
<evidence type="ECO:0000313" key="12">
    <source>
        <dbReference type="EMBL" id="OLP95562.1"/>
    </source>
</evidence>
<dbReference type="PANTHER" id="PTHR11935">
    <property type="entry name" value="BETA LACTAMASE DOMAIN"/>
    <property type="match status" value="1"/>
</dbReference>
<dbReference type="PANTHER" id="PTHR11935:SF94">
    <property type="entry name" value="TENZING NORGAY, ISOFORM C"/>
    <property type="match status" value="1"/>
</dbReference>
<comment type="caution">
    <text evidence="12">The sequence shown here is derived from an EMBL/GenBank/DDBJ whole genome shotgun (WGS) entry which is preliminary data.</text>
</comment>
<dbReference type="CDD" id="cd07723">
    <property type="entry name" value="hydroxyacylglutathione_hydrolase_MBL-fold"/>
    <property type="match status" value="1"/>
</dbReference>
<comment type="pathway">
    <text evidence="3">Secondary metabolite metabolism; methylglyoxal degradation; (R)-lactate from methylglyoxal: step 2/2.</text>
</comment>
<feature type="region of interest" description="Disordered" evidence="10">
    <location>
        <begin position="1397"/>
        <end position="1420"/>
    </location>
</feature>
<dbReference type="Proteomes" id="UP000186817">
    <property type="component" value="Unassembled WGS sequence"/>
</dbReference>
<keyword evidence="7 12" id="KW-0378">Hydrolase</keyword>
<reference evidence="12 13" key="1">
    <citation type="submission" date="2016-02" db="EMBL/GenBank/DDBJ databases">
        <title>Genome analysis of coral dinoflagellate symbionts highlights evolutionary adaptations to a symbiotic lifestyle.</title>
        <authorList>
            <person name="Aranda M."/>
            <person name="Li Y."/>
            <person name="Liew Y.J."/>
            <person name="Baumgarten S."/>
            <person name="Simakov O."/>
            <person name="Wilson M."/>
            <person name="Piel J."/>
            <person name="Ashoor H."/>
            <person name="Bougouffa S."/>
            <person name="Bajic V.B."/>
            <person name="Ryu T."/>
            <person name="Ravasi T."/>
            <person name="Bayer T."/>
            <person name="Micklem G."/>
            <person name="Kim H."/>
            <person name="Bhak J."/>
            <person name="Lajeunesse T.C."/>
            <person name="Voolstra C.R."/>
        </authorList>
    </citation>
    <scope>NUCLEOTIDE SEQUENCE [LARGE SCALE GENOMIC DNA]</scope>
    <source>
        <strain evidence="12 13">CCMP2467</strain>
    </source>
</reference>
<dbReference type="InterPro" id="IPR006571">
    <property type="entry name" value="TLDc_dom"/>
</dbReference>
<gene>
    <name evidence="12" type="primary">Hagh</name>
    <name evidence="12" type="ORF">AK812_SmicGene22292</name>
</gene>
<evidence type="ECO:0000313" key="13">
    <source>
        <dbReference type="Proteomes" id="UP000186817"/>
    </source>
</evidence>
<proteinExistence type="inferred from homology"/>
<feature type="compositionally biased region" description="Polar residues" evidence="10">
    <location>
        <begin position="1397"/>
        <end position="1407"/>
    </location>
</feature>
<evidence type="ECO:0000256" key="9">
    <source>
        <dbReference type="ARBA" id="ARBA00031044"/>
    </source>
</evidence>
<evidence type="ECO:0000259" key="11">
    <source>
        <dbReference type="PROSITE" id="PS51886"/>
    </source>
</evidence>
<evidence type="ECO:0000256" key="4">
    <source>
        <dbReference type="ARBA" id="ARBA00006759"/>
    </source>
</evidence>
<dbReference type="SMART" id="SM00584">
    <property type="entry name" value="TLDc"/>
    <property type="match status" value="1"/>
</dbReference>
<feature type="domain" description="TLDc" evidence="11">
    <location>
        <begin position="811"/>
        <end position="987"/>
    </location>
</feature>
<feature type="region of interest" description="Disordered" evidence="10">
    <location>
        <begin position="1452"/>
        <end position="1487"/>
    </location>
</feature>
<dbReference type="NCBIfam" id="TIGR03413">
    <property type="entry name" value="GSH_gloB"/>
    <property type="match status" value="1"/>
</dbReference>
<comment type="cofactor">
    <cofactor evidence="2">
        <name>Zn(2+)</name>
        <dbReference type="ChEBI" id="CHEBI:29105"/>
    </cofactor>
</comment>
<comment type="catalytic activity">
    <reaction evidence="1">
        <text>an S-(2-hydroxyacyl)glutathione + H2O = a 2-hydroxy carboxylate + glutathione + H(+)</text>
        <dbReference type="Rhea" id="RHEA:21864"/>
        <dbReference type="ChEBI" id="CHEBI:15377"/>
        <dbReference type="ChEBI" id="CHEBI:15378"/>
        <dbReference type="ChEBI" id="CHEBI:57925"/>
        <dbReference type="ChEBI" id="CHEBI:58896"/>
        <dbReference type="ChEBI" id="CHEBI:71261"/>
        <dbReference type="EC" id="3.1.2.6"/>
    </reaction>
</comment>
<accession>A0A1Q9DK56</accession>
<dbReference type="Gene3D" id="3.60.15.10">
    <property type="entry name" value="Ribonuclease Z/Hydroxyacylglutathione hydrolase-like"/>
    <property type="match status" value="1"/>
</dbReference>
<dbReference type="Pfam" id="PF07534">
    <property type="entry name" value="TLD"/>
    <property type="match status" value="1"/>
</dbReference>
<dbReference type="EC" id="3.1.2.6" evidence="5"/>
<dbReference type="HAMAP" id="MF_01374">
    <property type="entry name" value="Glyoxalase_2"/>
    <property type="match status" value="1"/>
</dbReference>
<dbReference type="GO" id="GO:0019243">
    <property type="term" value="P:methylglyoxal catabolic process to D-lactate via S-lactoyl-glutathione"/>
    <property type="evidence" value="ECO:0007669"/>
    <property type="project" value="InterPro"/>
</dbReference>
<evidence type="ECO:0000256" key="3">
    <source>
        <dbReference type="ARBA" id="ARBA00004963"/>
    </source>
</evidence>
<dbReference type="Pfam" id="PF00753">
    <property type="entry name" value="Lactamase_B"/>
    <property type="match status" value="1"/>
</dbReference>
<dbReference type="SMART" id="SM00849">
    <property type="entry name" value="Lactamase_B"/>
    <property type="match status" value="1"/>
</dbReference>
<dbReference type="SUPFAM" id="SSF56281">
    <property type="entry name" value="Metallo-hydrolase/oxidoreductase"/>
    <property type="match status" value="1"/>
</dbReference>
<evidence type="ECO:0000256" key="2">
    <source>
        <dbReference type="ARBA" id="ARBA00001947"/>
    </source>
</evidence>
<dbReference type="Pfam" id="PF16123">
    <property type="entry name" value="HAGH_C"/>
    <property type="match status" value="1"/>
</dbReference>
<dbReference type="InterPro" id="IPR032282">
    <property type="entry name" value="HAGH_C"/>
</dbReference>
<evidence type="ECO:0000256" key="6">
    <source>
        <dbReference type="ARBA" id="ARBA00022723"/>
    </source>
</evidence>
<name>A0A1Q9DK56_SYMMI</name>
<dbReference type="EMBL" id="LSRX01000499">
    <property type="protein sequence ID" value="OLP95562.1"/>
    <property type="molecule type" value="Genomic_DNA"/>
</dbReference>
<feature type="region of interest" description="Disordered" evidence="10">
    <location>
        <begin position="1599"/>
        <end position="1634"/>
    </location>
</feature>
<evidence type="ECO:0000256" key="10">
    <source>
        <dbReference type="SAM" id="MobiDB-lite"/>
    </source>
</evidence>
<dbReference type="OrthoDB" id="415642at2759"/>
<keyword evidence="13" id="KW-1185">Reference proteome</keyword>
<dbReference type="InterPro" id="IPR017782">
    <property type="entry name" value="Hydroxyacylglutathione_Hdrlase"/>
</dbReference>
<comment type="similarity">
    <text evidence="4">Belongs to the metallo-beta-lactamase superfamily. Glyoxalase II family.</text>
</comment>
<evidence type="ECO:0000256" key="5">
    <source>
        <dbReference type="ARBA" id="ARBA00011917"/>
    </source>
</evidence>
<protein>
    <recommendedName>
        <fullName evidence="5">hydroxyacylglutathione hydrolase</fullName>
        <ecNumber evidence="5">3.1.2.6</ecNumber>
    </recommendedName>
    <alternativeName>
        <fullName evidence="9">Glyoxalase II</fullName>
    </alternativeName>
</protein>
<keyword evidence="8" id="KW-0862">Zinc</keyword>
<evidence type="ECO:0000256" key="8">
    <source>
        <dbReference type="ARBA" id="ARBA00022833"/>
    </source>
</evidence>
<dbReference type="PROSITE" id="PS51886">
    <property type="entry name" value="TLDC"/>
    <property type="match status" value="1"/>
</dbReference>
<sequence length="1990" mass="219613">MGNVPQVFRDITEDGNVWDQDKIVLPSHADVLSEQQVLPSLFLAPDASSMKASVSRSSLTGSVRSGSSRCLSFSDDSNDGFSDVPFGTFLDDLPSQVVLQTTCLCARKSWAEDLSPCRRSKPRWLPLGPETRLLLSEGSGSELPEVYDVPSDGTSRIKIVKALSDNYMYLVVATDSARAVAIDPAEGEKTAALCKSLEIDLVAVLNTHYHADHSGGNAFLASALPGLEVVVGERDADRTPAVTRRVQDGESIELAGLSFRCVATPCHTRGHVCFFLDADDGQAPALFSGDALFVAGCGRFMEGTALSMRRTLHALAALPKNSRLFCGHEYTVGNLEYALSLEPSSNLLKDRLDAAKAKRAEGLPTVPSTLLEEQEHNPFFLALNSEGVDDLTELSRLRRGKDTFTFPGKIITMVLDVQSYFYPPVDEARLRLLRPQLPITCRMARAWRLLYDPRVHGVSIGTFFRQCQAWPGETLILVEDDYIVTSIFGKPQNESNREESRTEKGKIFKKLFEKGEADKYAARSDAWHYRVTKEASHQQLVDQLSKEEQARAMAVHRTEEAELRLQQVPFGGRQALAAMHEELMELRQSLKQQAGHTHECVTKRNAIKAWTQELEIFGTPEPLMEVPNELALINLNNRILQTADLLIDHGLKLNLQQHGLFAANATEGTTPIEHYLRRLVTYLARLQSVAQNSENGLALKAYVHLVDIADMDDEAEPDEERQEDYDEDEGQDEIAERRPVLVQEHPRIIDPVLAQVSRDVTDEEILSYTRGLNVTSKSMLTMLNQPPTGSHGYLYTDPVAVMMITGLSATTTTTIELLVNYDILIPARYTPKLTKPHLDNQRGQHPTALRHLQPGEYLVPAQLAVRDRPVSEEELDAEGSVFGALASQTWHVSNRRHFGQPSCFAFRFDRTEAGEEIDLYPWAGVNQYFLFADSGGLKVGGGRSAAIWIDADFLKGASGACDTFGTAAPLSSSEEFVVRRFECWGFDTAAELDSNEANLPSQDSRLLLREQAWEQASPQLSVQNGPGLGQRAFECRRMAEPDDPLVINVVGRHKERENQDLQGEYHMIGMVHGRPAYRKPGTRTVIRYWPVADRWLIDREGVQESDICNAYAEQGGARHPAVEELVWRVWESQHRQHVRDPEFLVTAAPNTIQVLGRAAGKENWALNGERSGSQYLAARAEQLTEHVLAKLPMHLGLSDGSALSSIEVSSPSYSGVSTYSAPSFGDVWERCETSPPPALAPPNIGRAERGTLDAPVGPRLHAGVRLPPPRPVRPVLSETALAARSAMTGANLSPAPCPEAADSADQELFLAHSAVSTETHSFLGLRRPMAQSTVPSVPLSPPCLARRCPPVYLWAPFPDSEPDTGSLPRPESLESASLLAEAAEAAELCRGLDNFQAGSASTENSEMAPSPETLKERPSDAEAVVEVVDLPAKSGMTVSLAPARRLRGIRLREPETFQVHAPPREGPRTEPQAAQAEPERTWPSTACESAAGPLDAWCTYFEDAVPVVSRRSTVTGSKTKSWRAAQVAALAESQNLRPPGQCVEDLDWTPRSELPTQHADHEHGESVLPTCDGVHAARDASSDSDSDYWTSSAHHRFESEFGDSVQEDQDSEQHGRRAHHHGPGSVSSGKASASPRLKRVLDLRGLLSPGSRRRSGRPRVTLSLDASGGPSWLGEYKLIGLHQGKVAYQKAGKFKHAIRYWRVGDRWLIDLEGLRDVDICNAYADAQSTSYPGEIRLQWHIWDSTRQRHTLDSSLCTLVTPSVIEVVGRESPKENTAMNGSYHLVGLHAGQPAYMKTDGSGHAIRYWPREERWLIDLDGLRDTEICNAYAEAGGTGAHMHPGHLNLVWHVWETSRGRHLTDPAVRSFVAPHFVRISGRDPYKENSTINGDYELVKIVEGKPAYKKADADHVIRFWPAEERWIIDLEAGFHGGDVANSFADAKGAENPGNSELLWYVWETSRGRHVPDEDVIADAVWLPPVDWSKVPGVSD</sequence>
<organism evidence="12 13">
    <name type="scientific">Symbiodinium microadriaticum</name>
    <name type="common">Dinoflagellate</name>
    <name type="synonym">Zooxanthella microadriatica</name>
    <dbReference type="NCBI Taxonomy" id="2951"/>
    <lineage>
        <taxon>Eukaryota</taxon>
        <taxon>Sar</taxon>
        <taxon>Alveolata</taxon>
        <taxon>Dinophyceae</taxon>
        <taxon>Suessiales</taxon>
        <taxon>Symbiodiniaceae</taxon>
        <taxon>Symbiodinium</taxon>
    </lineage>
</organism>
<dbReference type="GO" id="GO:0046872">
    <property type="term" value="F:metal ion binding"/>
    <property type="evidence" value="ECO:0007669"/>
    <property type="project" value="UniProtKB-KW"/>
</dbReference>
<dbReference type="InterPro" id="IPR035680">
    <property type="entry name" value="Clx_II_MBL"/>
</dbReference>
<dbReference type="GO" id="GO:0004416">
    <property type="term" value="F:hydroxyacylglutathione hydrolase activity"/>
    <property type="evidence" value="ECO:0007669"/>
    <property type="project" value="UniProtKB-EC"/>
</dbReference>